<evidence type="ECO:0000313" key="1">
    <source>
        <dbReference type="EMBL" id="KAJ8011909.1"/>
    </source>
</evidence>
<keyword evidence="2" id="KW-1185">Reference proteome</keyword>
<gene>
    <name evidence="1" type="ORF">DPEC_G00063210</name>
</gene>
<name>A0ACC2H7C0_DALPE</name>
<reference evidence="1" key="1">
    <citation type="submission" date="2021-05" db="EMBL/GenBank/DDBJ databases">
        <authorList>
            <person name="Pan Q."/>
            <person name="Jouanno E."/>
            <person name="Zahm M."/>
            <person name="Klopp C."/>
            <person name="Cabau C."/>
            <person name="Louis A."/>
            <person name="Berthelot C."/>
            <person name="Parey E."/>
            <person name="Roest Crollius H."/>
            <person name="Montfort J."/>
            <person name="Robinson-Rechavi M."/>
            <person name="Bouchez O."/>
            <person name="Lampietro C."/>
            <person name="Lopez Roques C."/>
            <person name="Donnadieu C."/>
            <person name="Postlethwait J."/>
            <person name="Bobe J."/>
            <person name="Dillon D."/>
            <person name="Chandos A."/>
            <person name="von Hippel F."/>
            <person name="Guiguen Y."/>
        </authorList>
    </citation>
    <scope>NUCLEOTIDE SEQUENCE</scope>
    <source>
        <strain evidence="1">YG-Jan2019</strain>
    </source>
</reference>
<sequence length="122" mass="12697">MGLRQSIGGAAVALKDESISDLTAPVLPASLAPNLCPHCLFPGAFHPLISPQTSYTHQSPLALWMEGFGGVGVLPCCAPPQLTVAPLRPPLCPHQPLCPPPTRPGQLPPKPSYPSSTPLPGR</sequence>
<evidence type="ECO:0000313" key="2">
    <source>
        <dbReference type="Proteomes" id="UP001157502"/>
    </source>
</evidence>
<dbReference type="EMBL" id="CM055732">
    <property type="protein sequence ID" value="KAJ8011909.1"/>
    <property type="molecule type" value="Genomic_DNA"/>
</dbReference>
<organism evidence="1 2">
    <name type="scientific">Dallia pectoralis</name>
    <name type="common">Alaska blackfish</name>
    <dbReference type="NCBI Taxonomy" id="75939"/>
    <lineage>
        <taxon>Eukaryota</taxon>
        <taxon>Metazoa</taxon>
        <taxon>Chordata</taxon>
        <taxon>Craniata</taxon>
        <taxon>Vertebrata</taxon>
        <taxon>Euteleostomi</taxon>
        <taxon>Actinopterygii</taxon>
        <taxon>Neopterygii</taxon>
        <taxon>Teleostei</taxon>
        <taxon>Protacanthopterygii</taxon>
        <taxon>Esociformes</taxon>
        <taxon>Umbridae</taxon>
        <taxon>Dallia</taxon>
    </lineage>
</organism>
<protein>
    <submittedName>
        <fullName evidence="1">Uncharacterized protein</fullName>
    </submittedName>
</protein>
<accession>A0ACC2H7C0</accession>
<dbReference type="Proteomes" id="UP001157502">
    <property type="component" value="Chromosome 5"/>
</dbReference>
<proteinExistence type="predicted"/>
<comment type="caution">
    <text evidence="1">The sequence shown here is derived from an EMBL/GenBank/DDBJ whole genome shotgun (WGS) entry which is preliminary data.</text>
</comment>